<keyword evidence="5" id="KW-0630">Potassium</keyword>
<feature type="transmembrane region" description="Helical" evidence="10">
    <location>
        <begin position="121"/>
        <end position="141"/>
    </location>
</feature>
<feature type="transmembrane region" description="Helical" evidence="10">
    <location>
        <begin position="238"/>
        <end position="264"/>
    </location>
</feature>
<evidence type="ECO:0000256" key="9">
    <source>
        <dbReference type="ARBA" id="ARBA00038341"/>
    </source>
</evidence>
<feature type="transmembrane region" description="Helical" evidence="10">
    <location>
        <begin position="194"/>
        <end position="217"/>
    </location>
</feature>
<evidence type="ECO:0000256" key="2">
    <source>
        <dbReference type="ARBA" id="ARBA00022448"/>
    </source>
</evidence>
<keyword evidence="8 10" id="KW-0472">Membrane</keyword>
<keyword evidence="3" id="KW-0633">Potassium transport</keyword>
<feature type="domain" description="Cation/H(+) antiporter central" evidence="12">
    <location>
        <begin position="374"/>
        <end position="509"/>
    </location>
</feature>
<evidence type="ECO:0000256" key="6">
    <source>
        <dbReference type="ARBA" id="ARBA00022989"/>
    </source>
</evidence>
<comment type="similarity">
    <text evidence="9">Belongs to the monovalent cation:proton antiporter 2 (CPA2) transporter (TC 2.A.37) family. CHX (TC 2.A.37.4) subfamily.</text>
</comment>
<feature type="domain" description="Cation/H+ exchanger transmembrane" evidence="11">
    <location>
        <begin position="14"/>
        <end position="321"/>
    </location>
</feature>
<dbReference type="GO" id="GO:0016020">
    <property type="term" value="C:membrane"/>
    <property type="evidence" value="ECO:0007669"/>
    <property type="project" value="UniProtKB-SubCell"/>
</dbReference>
<gene>
    <name evidence="14" type="ORF">FSB_LOCUS8343</name>
</gene>
<keyword evidence="6 10" id="KW-1133">Transmembrane helix</keyword>
<dbReference type="GO" id="GO:0006813">
    <property type="term" value="P:potassium ion transport"/>
    <property type="evidence" value="ECO:0007669"/>
    <property type="project" value="UniProtKB-KW"/>
</dbReference>
<evidence type="ECO:0000256" key="3">
    <source>
        <dbReference type="ARBA" id="ARBA00022538"/>
    </source>
</evidence>
<evidence type="ECO:0000256" key="5">
    <source>
        <dbReference type="ARBA" id="ARBA00022958"/>
    </source>
</evidence>
<protein>
    <submittedName>
        <fullName evidence="14">Uncharacterized protein</fullName>
    </submittedName>
</protein>
<evidence type="ECO:0000256" key="8">
    <source>
        <dbReference type="ARBA" id="ARBA00023136"/>
    </source>
</evidence>
<evidence type="ECO:0000259" key="12">
    <source>
        <dbReference type="Pfam" id="PF23256"/>
    </source>
</evidence>
<keyword evidence="4 10" id="KW-0812">Transmembrane</keyword>
<dbReference type="InterPro" id="IPR038770">
    <property type="entry name" value="Na+/solute_symporter_sf"/>
</dbReference>
<evidence type="ECO:0000256" key="1">
    <source>
        <dbReference type="ARBA" id="ARBA00004141"/>
    </source>
</evidence>
<dbReference type="Pfam" id="PF00999">
    <property type="entry name" value="Na_H_Exchanger"/>
    <property type="match status" value="1"/>
</dbReference>
<name>A0A2N9F0Q8_FAGSY</name>
<reference evidence="14" key="1">
    <citation type="submission" date="2018-02" db="EMBL/GenBank/DDBJ databases">
        <authorList>
            <person name="Cohen D.B."/>
            <person name="Kent A.D."/>
        </authorList>
    </citation>
    <scope>NUCLEOTIDE SEQUENCE</scope>
</reference>
<organism evidence="14">
    <name type="scientific">Fagus sylvatica</name>
    <name type="common">Beechnut</name>
    <dbReference type="NCBI Taxonomy" id="28930"/>
    <lineage>
        <taxon>Eukaryota</taxon>
        <taxon>Viridiplantae</taxon>
        <taxon>Streptophyta</taxon>
        <taxon>Embryophyta</taxon>
        <taxon>Tracheophyta</taxon>
        <taxon>Spermatophyta</taxon>
        <taxon>Magnoliopsida</taxon>
        <taxon>eudicotyledons</taxon>
        <taxon>Gunneridae</taxon>
        <taxon>Pentapetalae</taxon>
        <taxon>rosids</taxon>
        <taxon>fabids</taxon>
        <taxon>Fagales</taxon>
        <taxon>Fagaceae</taxon>
        <taxon>Fagus</taxon>
    </lineage>
</organism>
<dbReference type="GO" id="GO:0006885">
    <property type="term" value="P:regulation of pH"/>
    <property type="evidence" value="ECO:0007669"/>
    <property type="project" value="TreeGrafter"/>
</dbReference>
<evidence type="ECO:0000256" key="4">
    <source>
        <dbReference type="ARBA" id="ARBA00022692"/>
    </source>
</evidence>
<dbReference type="GO" id="GO:0015297">
    <property type="term" value="F:antiporter activity"/>
    <property type="evidence" value="ECO:0007669"/>
    <property type="project" value="InterPro"/>
</dbReference>
<evidence type="ECO:0000313" key="14">
    <source>
        <dbReference type="EMBL" id="SPC80461.1"/>
    </source>
</evidence>
<evidence type="ECO:0000259" key="11">
    <source>
        <dbReference type="Pfam" id="PF00999"/>
    </source>
</evidence>
<dbReference type="PANTHER" id="PTHR32468">
    <property type="entry name" value="CATION/H + ANTIPORTER"/>
    <property type="match status" value="1"/>
</dbReference>
<keyword evidence="2" id="KW-0813">Transport</keyword>
<dbReference type="InterPro" id="IPR057290">
    <property type="entry name" value="CHX17_C"/>
</dbReference>
<proteinExistence type="inferred from homology"/>
<feature type="transmembrane region" description="Helical" evidence="10">
    <location>
        <begin position="78"/>
        <end position="101"/>
    </location>
</feature>
<dbReference type="InterPro" id="IPR006153">
    <property type="entry name" value="Cation/H_exchanger_TM"/>
</dbReference>
<feature type="transmembrane region" description="Helical" evidence="10">
    <location>
        <begin position="302"/>
        <end position="321"/>
    </location>
</feature>
<dbReference type="InterPro" id="IPR057291">
    <property type="entry name" value="CHX17_2nd"/>
</dbReference>
<dbReference type="AlphaFoldDB" id="A0A2N9F0Q8"/>
<feature type="transmembrane region" description="Helical" evidence="10">
    <location>
        <begin position="16"/>
        <end position="37"/>
    </location>
</feature>
<evidence type="ECO:0000256" key="10">
    <source>
        <dbReference type="SAM" id="Phobius"/>
    </source>
</evidence>
<dbReference type="InterPro" id="IPR050794">
    <property type="entry name" value="CPA2_transporter"/>
</dbReference>
<feature type="transmembrane region" description="Helical" evidence="10">
    <location>
        <begin position="153"/>
        <end position="174"/>
    </location>
</feature>
<comment type="subcellular location">
    <subcellularLocation>
        <location evidence="1">Membrane</location>
        <topology evidence="1">Multi-pass membrane protein</topology>
    </subcellularLocation>
</comment>
<evidence type="ECO:0000256" key="7">
    <source>
        <dbReference type="ARBA" id="ARBA00023065"/>
    </source>
</evidence>
<feature type="transmembrane region" description="Helical" evidence="10">
    <location>
        <begin position="43"/>
        <end position="66"/>
    </location>
</feature>
<accession>A0A2N9F0Q8</accession>
<keyword evidence="7" id="KW-0406">Ion transport</keyword>
<dbReference type="Pfam" id="PF23259">
    <property type="entry name" value="CHX17_C"/>
    <property type="match status" value="1"/>
</dbReference>
<feature type="domain" description="Cation/H(+) antiporter C-terminal" evidence="13">
    <location>
        <begin position="515"/>
        <end position="673"/>
    </location>
</feature>
<dbReference type="Gene3D" id="1.20.1530.20">
    <property type="match status" value="1"/>
</dbReference>
<dbReference type="PANTHER" id="PTHR32468:SF145">
    <property type="entry name" value="CATION_H(+) ANTIPORTER 28"/>
    <property type="match status" value="1"/>
</dbReference>
<dbReference type="Pfam" id="PF23256">
    <property type="entry name" value="CHX17_2nd"/>
    <property type="match status" value="1"/>
</dbReference>
<dbReference type="EMBL" id="OIVN01000449">
    <property type="protein sequence ID" value="SPC80461.1"/>
    <property type="molecule type" value="Genomic_DNA"/>
</dbReference>
<dbReference type="GO" id="GO:1902600">
    <property type="term" value="P:proton transmembrane transport"/>
    <property type="evidence" value="ECO:0007669"/>
    <property type="project" value="InterPro"/>
</dbReference>
<evidence type="ECO:0000259" key="13">
    <source>
        <dbReference type="Pfam" id="PF23259"/>
    </source>
</evidence>
<sequence length="690" mass="75830">MDPYVLFKVPTRDAKVAYAGMLSTFILACSITPFLNYSQEFKIQFMLVLSISLSSTASPVLTRIITSCKIGKSDIGQLVIAAGMHSDFISTLLISIGYIAYPIREEHSNKSRVQEILEMSIALAVQTLVTAKVSPIIMNWVNNENPEGKPLKGSHLVLSLAYMALICSCSPVYGYSSILSSFMAGIFFPSEGRVSKWVVGKINYLLTTIFYPIFFIWMGYEADFRDFEPEQIGTWARLLLLFLIPTIGKIAGTLLSGLVLGFHWPESVALGLLLSTKGHYQMYLAMAAKTAGGISTSTGTGMVIAAFFTVVHAPLVVAHIIKRARKRAPTHRMALQLLDPSNELRLLLCVHGPQDVPTAINFMEISRGTAEPGIVIYLTDMIELTDQIAATLVHDDVNTVSVTDKSVTEMREQVTTAAQAYVDQNSDGVTLRRLLALSTFNVMPQDLCILAEDLMVALIILPFHKRQRADGTLDAGHSGFRYVNRKVLRNAPCSVGILVDRGLGLIEKISRSYISLNVAVIFISGKDDREALAYAGRVARHPGVKLTVIRFLVENSAENASRRAGNYRVNIAELEEEMKLDDECFAEFYERHVAGGHVAYMEKHLANSAETYSTLMSLEGQYALIIVGRGGRVNSILTVGMNDWQQCPELGPIGDVLSGSDFSVKTSVLVIQTNNVRGELDGLDDDFSIM</sequence>
<dbReference type="GO" id="GO:0012505">
    <property type="term" value="C:endomembrane system"/>
    <property type="evidence" value="ECO:0007669"/>
    <property type="project" value="TreeGrafter"/>
</dbReference>